<organism evidence="1 2">
    <name type="scientific">Eretmocerus hayati</name>
    <dbReference type="NCBI Taxonomy" id="131215"/>
    <lineage>
        <taxon>Eukaryota</taxon>
        <taxon>Metazoa</taxon>
        <taxon>Ecdysozoa</taxon>
        <taxon>Arthropoda</taxon>
        <taxon>Hexapoda</taxon>
        <taxon>Insecta</taxon>
        <taxon>Pterygota</taxon>
        <taxon>Neoptera</taxon>
        <taxon>Endopterygota</taxon>
        <taxon>Hymenoptera</taxon>
        <taxon>Apocrita</taxon>
        <taxon>Proctotrupomorpha</taxon>
        <taxon>Chalcidoidea</taxon>
        <taxon>Aphelinidae</taxon>
        <taxon>Aphelininae</taxon>
        <taxon>Eretmocerus</taxon>
    </lineage>
</organism>
<dbReference type="EMBL" id="CM056744">
    <property type="protein sequence ID" value="KAJ8668732.1"/>
    <property type="molecule type" value="Genomic_DNA"/>
</dbReference>
<reference evidence="1" key="1">
    <citation type="submission" date="2023-04" db="EMBL/GenBank/DDBJ databases">
        <title>A chromosome-level genome assembly of the parasitoid wasp Eretmocerus hayati.</title>
        <authorList>
            <person name="Zhong Y."/>
            <person name="Liu S."/>
            <person name="Liu Y."/>
        </authorList>
    </citation>
    <scope>NUCLEOTIDE SEQUENCE</scope>
    <source>
        <strain evidence="1">ZJU_SS_LIU_2023</strain>
    </source>
</reference>
<gene>
    <name evidence="1" type="ORF">QAD02_010395</name>
</gene>
<accession>A0ACC2NC46</accession>
<comment type="caution">
    <text evidence="1">The sequence shown here is derived from an EMBL/GenBank/DDBJ whole genome shotgun (WGS) entry which is preliminary data.</text>
</comment>
<evidence type="ECO:0000313" key="2">
    <source>
        <dbReference type="Proteomes" id="UP001239111"/>
    </source>
</evidence>
<evidence type="ECO:0000313" key="1">
    <source>
        <dbReference type="EMBL" id="KAJ8668732.1"/>
    </source>
</evidence>
<name>A0ACC2NC46_9HYME</name>
<keyword evidence="2" id="KW-1185">Reference proteome</keyword>
<sequence length="140" mass="15015">MGTMDIPLEALRTEKVPRLAFMAVGCAAATSSNASSRGTSASGSTGPSNASGAGVARLNHKFHDVDSWWSGVAEEELFYYSSIDYELESLFAVVSSFVPPPPRPPYLPEDTPPTDGITTCDLCSWALRNDRYSFSLDGTL</sequence>
<protein>
    <submittedName>
        <fullName evidence="1">Uncharacterized protein</fullName>
    </submittedName>
</protein>
<feature type="non-terminal residue" evidence="1">
    <location>
        <position position="140"/>
    </location>
</feature>
<dbReference type="Proteomes" id="UP001239111">
    <property type="component" value="Chromosome 4"/>
</dbReference>
<proteinExistence type="predicted"/>